<dbReference type="Pfam" id="PF00263">
    <property type="entry name" value="Secretin"/>
    <property type="match status" value="1"/>
</dbReference>
<evidence type="ECO:0000256" key="8">
    <source>
        <dbReference type="SAM" id="MobiDB-lite"/>
    </source>
</evidence>
<dbReference type="InterPro" id="IPR050810">
    <property type="entry name" value="Bact_Secretion_Sys_Channel"/>
</dbReference>
<sequence>MGLCLLVLTGWGGMADAATPRITLQLQGADVVEALKVLAEKGGLNIVIGPNVQGRVNMFVENVSVGEALDVIVESGGLAYTEERGILQVMTAKDYEQRYGRIFRGRVETFRVSHAQANALQQALLQLKSEGGKLSVDGRTNSLVVMDHPEVIAQMEAVLQRLDVPSVMRVVPLKHIAVSVMASVVQKMLSPGGKMEADPAQNQIIIWDIESNVDHVVDLIQKYDQTPFVETRVFALNYASAEEVSAQVQKELTQGVGVVRADPKTHSLIVTDLPDRLALISRIVGALDAQRKQVLIEAKIVQVALKDQYKLGVDWEYITKKANGLQVTSHLLTLAQGDKGARVTSGVLARDNYTALMEMLQEVGKTNVLSTPRVTVVDGTEAKILVGSTVPYKTVDSREDNGVLNRFERVTLVEVGVKLYVTPRIAQDGFIQMRIHPEVSSVLTFSEGIPVVETSQADTEVRVKEGATIIIAGLIKDDVKQTVKGVPLVSRIPLLGKLVSSTDVSKEKTELAIFLTPRIVSGEGEMTQRDIEQPGEAPGDKPDIRERQK</sequence>
<evidence type="ECO:0000256" key="2">
    <source>
        <dbReference type="ARBA" id="ARBA00022448"/>
    </source>
</evidence>
<dbReference type="InterPro" id="IPR004846">
    <property type="entry name" value="T2SS/T3SS_dom"/>
</dbReference>
<reference evidence="10 11" key="1">
    <citation type="journal article" date="2016" name="Nat. Commun.">
        <title>Thousands of microbial genomes shed light on interconnected biogeochemical processes in an aquifer system.</title>
        <authorList>
            <person name="Anantharaman K."/>
            <person name="Brown C.T."/>
            <person name="Hug L.A."/>
            <person name="Sharon I."/>
            <person name="Castelle C.J."/>
            <person name="Probst A.J."/>
            <person name="Thomas B.C."/>
            <person name="Singh A."/>
            <person name="Wilkins M.J."/>
            <person name="Karaoz U."/>
            <person name="Brodie E.L."/>
            <person name="Williams K.H."/>
            <person name="Hubbard S.S."/>
            <person name="Banfield J.F."/>
        </authorList>
    </citation>
    <scope>NUCLEOTIDE SEQUENCE [LARGE SCALE GENOMIC DNA]</scope>
    <source>
        <strain evidence="11">RIFCSPLOWO2_12_FULL_64_10</strain>
    </source>
</reference>
<dbReference type="Gene3D" id="3.30.1370.130">
    <property type="match status" value="1"/>
</dbReference>
<gene>
    <name evidence="10" type="ORF">A3F84_06440</name>
</gene>
<dbReference type="SMART" id="SM00965">
    <property type="entry name" value="STN"/>
    <property type="match status" value="1"/>
</dbReference>
<dbReference type="InterPro" id="IPR011662">
    <property type="entry name" value="Secretin/TonB_short_N"/>
</dbReference>
<dbReference type="InterPro" id="IPR001775">
    <property type="entry name" value="GspD/PilQ"/>
</dbReference>
<keyword evidence="3" id="KW-0732">Signal</keyword>
<dbReference type="InterPro" id="IPR005644">
    <property type="entry name" value="NolW-like"/>
</dbReference>
<keyword evidence="5" id="KW-0998">Cell outer membrane</keyword>
<feature type="region of interest" description="Disordered" evidence="8">
    <location>
        <begin position="524"/>
        <end position="549"/>
    </location>
</feature>
<evidence type="ECO:0000256" key="6">
    <source>
        <dbReference type="RuleBase" id="RU004003"/>
    </source>
</evidence>
<keyword evidence="2 7" id="KW-0813">Transport</keyword>
<evidence type="ECO:0000256" key="5">
    <source>
        <dbReference type="ARBA" id="ARBA00023237"/>
    </source>
</evidence>
<feature type="compositionally biased region" description="Basic and acidic residues" evidence="8">
    <location>
        <begin position="526"/>
        <end position="549"/>
    </location>
</feature>
<dbReference type="PANTHER" id="PTHR30332:SF17">
    <property type="entry name" value="TYPE IV PILIATION SYSTEM PROTEIN DR_0774-RELATED"/>
    <property type="match status" value="1"/>
</dbReference>
<dbReference type="AlphaFoldDB" id="A0A1F6CR43"/>
<accession>A0A1F6CR43</accession>
<protein>
    <recommendedName>
        <fullName evidence="9">Secretin/TonB short N-terminal domain-containing protein</fullName>
    </recommendedName>
</protein>
<name>A0A1F6CR43_HANXR</name>
<dbReference type="Proteomes" id="UP000178606">
    <property type="component" value="Unassembled WGS sequence"/>
</dbReference>
<dbReference type="Pfam" id="PF03958">
    <property type="entry name" value="Secretin_N"/>
    <property type="match status" value="3"/>
</dbReference>
<comment type="subcellular location">
    <subcellularLocation>
        <location evidence="7">Cell outer membrane</location>
    </subcellularLocation>
    <subcellularLocation>
        <location evidence="1">Membrane</location>
    </subcellularLocation>
</comment>
<dbReference type="PRINTS" id="PR00811">
    <property type="entry name" value="BCTERIALGSPD"/>
</dbReference>
<dbReference type="InterPro" id="IPR038591">
    <property type="entry name" value="NolW-like_sf"/>
</dbReference>
<evidence type="ECO:0000313" key="10">
    <source>
        <dbReference type="EMBL" id="OGG51577.1"/>
    </source>
</evidence>
<organism evidence="10 11">
    <name type="scientific">Handelsmanbacteria sp. (strain RIFCSPLOWO2_12_FULL_64_10)</name>
    <dbReference type="NCBI Taxonomy" id="1817868"/>
    <lineage>
        <taxon>Bacteria</taxon>
        <taxon>Candidatus Handelsmaniibacteriota</taxon>
    </lineage>
</organism>
<evidence type="ECO:0000259" key="9">
    <source>
        <dbReference type="SMART" id="SM00965"/>
    </source>
</evidence>
<dbReference type="PANTHER" id="PTHR30332">
    <property type="entry name" value="PROBABLE GENERAL SECRETION PATHWAY PROTEIN D"/>
    <property type="match status" value="1"/>
</dbReference>
<dbReference type="EMBL" id="MFKF01000178">
    <property type="protein sequence ID" value="OGG51577.1"/>
    <property type="molecule type" value="Genomic_DNA"/>
</dbReference>
<dbReference type="Gene3D" id="3.30.1370.120">
    <property type="match status" value="3"/>
</dbReference>
<feature type="domain" description="Secretin/TonB short N-terminal" evidence="9">
    <location>
        <begin position="44"/>
        <end position="92"/>
    </location>
</feature>
<dbReference type="GO" id="GO:0009279">
    <property type="term" value="C:cell outer membrane"/>
    <property type="evidence" value="ECO:0007669"/>
    <property type="project" value="UniProtKB-SubCell"/>
</dbReference>
<proteinExistence type="inferred from homology"/>
<dbReference type="GO" id="GO:0009306">
    <property type="term" value="P:protein secretion"/>
    <property type="evidence" value="ECO:0007669"/>
    <property type="project" value="InterPro"/>
</dbReference>
<evidence type="ECO:0000256" key="4">
    <source>
        <dbReference type="ARBA" id="ARBA00023136"/>
    </source>
</evidence>
<dbReference type="GO" id="GO:0015627">
    <property type="term" value="C:type II protein secretion system complex"/>
    <property type="evidence" value="ECO:0007669"/>
    <property type="project" value="TreeGrafter"/>
</dbReference>
<keyword evidence="4" id="KW-0472">Membrane</keyword>
<evidence type="ECO:0000256" key="3">
    <source>
        <dbReference type="ARBA" id="ARBA00022729"/>
    </source>
</evidence>
<evidence type="ECO:0000256" key="1">
    <source>
        <dbReference type="ARBA" id="ARBA00004370"/>
    </source>
</evidence>
<evidence type="ECO:0000313" key="11">
    <source>
        <dbReference type="Proteomes" id="UP000178606"/>
    </source>
</evidence>
<evidence type="ECO:0000256" key="7">
    <source>
        <dbReference type="RuleBase" id="RU004004"/>
    </source>
</evidence>
<comment type="caution">
    <text evidence="10">The sequence shown here is derived from an EMBL/GenBank/DDBJ whole genome shotgun (WGS) entry which is preliminary data.</text>
</comment>
<comment type="similarity">
    <text evidence="6">Belongs to the bacterial secretin family.</text>
</comment>